<keyword evidence="1" id="KW-0812">Transmembrane</keyword>
<evidence type="ECO:0000313" key="2">
    <source>
        <dbReference type="EMBL" id="RED95557.1"/>
    </source>
</evidence>
<dbReference type="Proteomes" id="UP000256779">
    <property type="component" value="Unassembled WGS sequence"/>
</dbReference>
<feature type="transmembrane region" description="Helical" evidence="1">
    <location>
        <begin position="21"/>
        <end position="40"/>
    </location>
</feature>
<reference evidence="2 3" key="1">
    <citation type="submission" date="2018-07" db="EMBL/GenBank/DDBJ databases">
        <title>Genomic Encyclopedia of Type Strains, Phase IV (KMG-IV): sequencing the most valuable type-strain genomes for metagenomic binning, comparative biology and taxonomic classification.</title>
        <authorList>
            <person name="Goeker M."/>
        </authorList>
    </citation>
    <scope>NUCLEOTIDE SEQUENCE [LARGE SCALE GENOMIC DNA]</scope>
    <source>
        <strain evidence="2 3">DSM 4134</strain>
    </source>
</reference>
<dbReference type="AlphaFoldDB" id="A0A3D9L1E9"/>
<evidence type="ECO:0000256" key="1">
    <source>
        <dbReference type="SAM" id="Phobius"/>
    </source>
</evidence>
<organism evidence="2 3">
    <name type="scientific">Marinoscillum furvescens DSM 4134</name>
    <dbReference type="NCBI Taxonomy" id="1122208"/>
    <lineage>
        <taxon>Bacteria</taxon>
        <taxon>Pseudomonadati</taxon>
        <taxon>Bacteroidota</taxon>
        <taxon>Cytophagia</taxon>
        <taxon>Cytophagales</taxon>
        <taxon>Reichenbachiellaceae</taxon>
        <taxon>Marinoscillum</taxon>
    </lineage>
</organism>
<comment type="caution">
    <text evidence="2">The sequence shown here is derived from an EMBL/GenBank/DDBJ whole genome shotgun (WGS) entry which is preliminary data.</text>
</comment>
<dbReference type="OrthoDB" id="982208at2"/>
<keyword evidence="1" id="KW-1133">Transmembrane helix</keyword>
<evidence type="ECO:0000313" key="3">
    <source>
        <dbReference type="Proteomes" id="UP000256779"/>
    </source>
</evidence>
<dbReference type="EMBL" id="QREG01000017">
    <property type="protein sequence ID" value="RED95557.1"/>
    <property type="molecule type" value="Genomic_DNA"/>
</dbReference>
<protein>
    <submittedName>
        <fullName evidence="2">Uncharacterized protein</fullName>
    </submittedName>
</protein>
<name>A0A3D9L1E9_MARFU</name>
<feature type="transmembrane region" description="Helical" evidence="1">
    <location>
        <begin position="52"/>
        <end position="70"/>
    </location>
</feature>
<dbReference type="RefSeq" id="WP_115869203.1">
    <property type="nucleotide sequence ID" value="NZ_QREG01000017.1"/>
</dbReference>
<sequence length="211" mass="24048">MQSSEFKATIFNPGSGIPFCLNSKTLIYGSLATLSIIVLFDSHLHLTSSDMQIIAVLLFMLMIVGSYWGLHEKQKKHGKLNGILSINLNSIIVDGDEIPWDELTNFQFGTGPVLNEPLWVGLDARYRFFGGPAYSAGVDHFVSFDHKDRRRKIFFRLDSPSQKVKFESLMRQKFLDSHIQLQPTYDGLRLTYEEIQQLKKQKSDLAKNESS</sequence>
<accession>A0A3D9L1E9</accession>
<proteinExistence type="predicted"/>
<keyword evidence="1" id="KW-0472">Membrane</keyword>
<gene>
    <name evidence="2" type="ORF">C7460_1176</name>
</gene>
<keyword evidence="3" id="KW-1185">Reference proteome</keyword>